<accession>A0ABQ8JCC2</accession>
<protein>
    <submittedName>
        <fullName evidence="1">Uncharacterized protein</fullName>
    </submittedName>
</protein>
<evidence type="ECO:0000313" key="1">
    <source>
        <dbReference type="EMBL" id="KAH9420208.1"/>
    </source>
</evidence>
<proteinExistence type="predicted"/>
<gene>
    <name evidence="1" type="ORF">DERP_011543</name>
</gene>
<keyword evidence="2" id="KW-1185">Reference proteome</keyword>
<dbReference type="EMBL" id="NJHN03000053">
    <property type="protein sequence ID" value="KAH9420208.1"/>
    <property type="molecule type" value="Genomic_DNA"/>
</dbReference>
<comment type="caution">
    <text evidence="1">The sequence shown here is derived from an EMBL/GenBank/DDBJ whole genome shotgun (WGS) entry which is preliminary data.</text>
</comment>
<reference evidence="1 2" key="2">
    <citation type="journal article" date="2022" name="Mol. Biol. Evol.">
        <title>Comparative Genomics Reveals Insights into the Divergent Evolution of Astigmatic Mites and Household Pest Adaptations.</title>
        <authorList>
            <person name="Xiong Q."/>
            <person name="Wan A.T."/>
            <person name="Liu X."/>
            <person name="Fung C.S."/>
            <person name="Xiao X."/>
            <person name="Malainual N."/>
            <person name="Hou J."/>
            <person name="Wang L."/>
            <person name="Wang M."/>
            <person name="Yang K.Y."/>
            <person name="Cui Y."/>
            <person name="Leung E.L."/>
            <person name="Nong W."/>
            <person name="Shin S.K."/>
            <person name="Au S.W."/>
            <person name="Jeong K.Y."/>
            <person name="Chew F.T."/>
            <person name="Hui J.H."/>
            <person name="Leung T.F."/>
            <person name="Tungtrongchitr A."/>
            <person name="Zhong N."/>
            <person name="Liu Z."/>
            <person name="Tsui S.K."/>
        </authorList>
    </citation>
    <scope>NUCLEOTIDE SEQUENCE [LARGE SCALE GENOMIC DNA]</scope>
    <source>
        <strain evidence="1">Derp</strain>
    </source>
</reference>
<name>A0ABQ8JCC2_DERPT</name>
<sequence length="79" mass="9179">MISKKCDTLKIIISNIWTMCTRKASTLSFVHCTVEKRKDDNLEDIISLTVVIVHQDVQMNLLLDFSINRLLPVLFYSQH</sequence>
<dbReference type="Proteomes" id="UP000887458">
    <property type="component" value="Unassembled WGS sequence"/>
</dbReference>
<organism evidence="1 2">
    <name type="scientific">Dermatophagoides pteronyssinus</name>
    <name type="common">European house dust mite</name>
    <dbReference type="NCBI Taxonomy" id="6956"/>
    <lineage>
        <taxon>Eukaryota</taxon>
        <taxon>Metazoa</taxon>
        <taxon>Ecdysozoa</taxon>
        <taxon>Arthropoda</taxon>
        <taxon>Chelicerata</taxon>
        <taxon>Arachnida</taxon>
        <taxon>Acari</taxon>
        <taxon>Acariformes</taxon>
        <taxon>Sarcoptiformes</taxon>
        <taxon>Astigmata</taxon>
        <taxon>Psoroptidia</taxon>
        <taxon>Analgoidea</taxon>
        <taxon>Pyroglyphidae</taxon>
        <taxon>Dermatophagoidinae</taxon>
        <taxon>Dermatophagoides</taxon>
    </lineage>
</organism>
<reference evidence="1 2" key="1">
    <citation type="journal article" date="2018" name="J. Allergy Clin. Immunol.">
        <title>High-quality assembly of Dermatophagoides pteronyssinus genome and transcriptome reveals a wide range of novel allergens.</title>
        <authorList>
            <person name="Liu X.Y."/>
            <person name="Yang K.Y."/>
            <person name="Wang M.Q."/>
            <person name="Kwok J.S."/>
            <person name="Zeng X."/>
            <person name="Yang Z."/>
            <person name="Xiao X.J."/>
            <person name="Lau C.P."/>
            <person name="Li Y."/>
            <person name="Huang Z.M."/>
            <person name="Ba J.G."/>
            <person name="Yim A.K."/>
            <person name="Ouyang C.Y."/>
            <person name="Ngai S.M."/>
            <person name="Chan T.F."/>
            <person name="Leung E.L."/>
            <person name="Liu L."/>
            <person name="Liu Z.G."/>
            <person name="Tsui S.K."/>
        </authorList>
    </citation>
    <scope>NUCLEOTIDE SEQUENCE [LARGE SCALE GENOMIC DNA]</scope>
    <source>
        <strain evidence="1">Derp</strain>
    </source>
</reference>
<evidence type="ECO:0000313" key="2">
    <source>
        <dbReference type="Proteomes" id="UP000887458"/>
    </source>
</evidence>